<keyword evidence="17" id="KW-1185">Reference proteome</keyword>
<dbReference type="SFLD" id="SFLDG00002">
    <property type="entry name" value="C1.7:_P-type_atpase_like"/>
    <property type="match status" value="1"/>
</dbReference>
<evidence type="ECO:0000256" key="6">
    <source>
        <dbReference type="ARBA" id="ARBA00022840"/>
    </source>
</evidence>
<dbReference type="SFLD" id="SFLDS00003">
    <property type="entry name" value="Haloacid_Dehalogenase"/>
    <property type="match status" value="1"/>
</dbReference>
<dbReference type="InterPro" id="IPR032631">
    <property type="entry name" value="P-type_ATPase_N"/>
</dbReference>
<dbReference type="SUPFAM" id="SSF56784">
    <property type="entry name" value="HAD-like"/>
    <property type="match status" value="1"/>
</dbReference>
<accession>A0ABP0UJL5</accession>
<feature type="transmembrane region" description="Helical" evidence="12">
    <location>
        <begin position="79"/>
        <end position="95"/>
    </location>
</feature>
<dbReference type="Pfam" id="PF16212">
    <property type="entry name" value="PhoLip_ATPase_C"/>
    <property type="match status" value="1"/>
</dbReference>
<sequence length="1275" mass="143293">MVRRTRFWKGKKWQFAVKEQQQNDDGDDVVVSTDDSHFVFCNRPALNAQFRYVTNQTSTRKYSWWSFLPRSLFEQYRRAAYWYFTAMAALSLAPFSPYNHFSVWLPLAFVLILGILRELWEDLRRYRGDNLVNSRPVLVHDGEGHLLEKQWKHLCVGDIVKVMDGDYFPADLLLLSSTGPEGICYVETMNLDGETNLKVRQALQVTWAIGSKDEGLLRKFEANVKCEDPNASLYTFAGLLEFPDGEAYPIGPSQLLLRDSSLQNTGSVIGVVIYTGHDTKVMQNSSPVPSKRSRLDRSLDRVIWVMFAVLLTLSSTTGIVLGLWIKNEGTSVWYLQPRLSDPYFNPAQAVIAGIISSLNGLVLYGYLIPISLYVSLEVVRVLQAALMMQDVQMYDPATDKPCRVKSAGLNEELGQVDTILSDKTGTLTCNQMDFFRCSIGGVSYGKGTTEVEASAARLGLPLGGASLFPDAVNQESQLYKTSKILDSATTGNMTNGVESADHNLFKEKGFNFYDARLLGGNWATEKNSQSIELFFRILALCHTAIPDGNVDNPSSMRYRAESPDEAALVVAAKQFGFYFYKRTPTTLYMRETLGPKAQPVDCKYQLLNVLEFSSARKRMSVIVRFPDGKLLLLCKGADSVVLQLLDPNNKGFSTQTNTHLKQYGEVGLRTLLIAYKELKEEEYIIWQAKFEEARSTMGRERDIRTEEAAEEIERGLTVVGGTGVEDKLQAGVPESVDRLAKAGIKIWVLTGDKMETAINIGYACSLLRQGMDKLIVSMEGVEARNVEEKAQRDGLSRNEISKELQSLVTRKLEDALQLVQMHNVKPQEVSNSERHQLSFSSSLHSALSHSFSRTGSPSENQSQNSIMSRTLSSSLQMSSIQNRHKKSSSGQTFTQKIKNQETLEAKTLVNMDYELEYALIIDGQSLAYILGDNGLQELFLQVCLKCASVLCCRVSPRQKAQVTKLVKKGLGQHRLCLAIGDGANDVGMIQAANVGVGITGVEGAQAAMAADYAIAQFRFLERLLLVHGRWCYRRISLMILYFFYKVCLLGFVSFYSNTFAHFSGQPLYLDWYASFYNTVFTCLPVCVIAVLDQDVSPLQAYQFPQLYKEGQESKLFNKKTFSWWLCNSWYSSLIIFFFPLTFLHISAFRSDGHVAARQDFGQAMFTGLVLVPNLQLFSTVKYFTWLHHLAIWGSICLWYLFVLLYGAFPPKWSTVAYKEFIEVLAPSLSYWLLQLLVVVAALLPDFAFSSYKAAFHPEDYQIVCENASVSTAEDQ</sequence>
<evidence type="ECO:0000256" key="7">
    <source>
        <dbReference type="ARBA" id="ARBA00022842"/>
    </source>
</evidence>
<feature type="domain" description="P-type ATPase N-terminal" evidence="14">
    <location>
        <begin position="39"/>
        <end position="103"/>
    </location>
</feature>
<keyword evidence="10 12" id="KW-0472">Membrane</keyword>
<dbReference type="InterPro" id="IPR023214">
    <property type="entry name" value="HAD_sf"/>
</dbReference>
<dbReference type="InterPro" id="IPR023298">
    <property type="entry name" value="ATPase_P-typ_TM_dom_sf"/>
</dbReference>
<feature type="transmembrane region" description="Helical" evidence="12">
    <location>
        <begin position="345"/>
        <end position="367"/>
    </location>
</feature>
<dbReference type="PANTHER" id="PTHR24092:SF189">
    <property type="entry name" value="PHOSPHOLIPID-TRANSPORTING ATPASE"/>
    <property type="match status" value="1"/>
</dbReference>
<feature type="transmembrane region" description="Helical" evidence="12">
    <location>
        <begin position="1189"/>
        <end position="1208"/>
    </location>
</feature>
<feature type="transmembrane region" description="Helical" evidence="12">
    <location>
        <begin position="101"/>
        <end position="120"/>
    </location>
</feature>
<dbReference type="Gene3D" id="2.70.150.10">
    <property type="entry name" value="Calcium-transporting ATPase, cytoplasmic transduction domain A"/>
    <property type="match status" value="1"/>
</dbReference>
<evidence type="ECO:0000256" key="9">
    <source>
        <dbReference type="ARBA" id="ARBA00022989"/>
    </source>
</evidence>
<dbReference type="InterPro" id="IPR008250">
    <property type="entry name" value="ATPase_P-typ_transduc_dom_A_sf"/>
</dbReference>
<dbReference type="EMBL" id="OZ019896">
    <property type="protein sequence ID" value="CAK9223113.1"/>
    <property type="molecule type" value="Genomic_DNA"/>
</dbReference>
<dbReference type="Pfam" id="PF13246">
    <property type="entry name" value="Cation_ATPase"/>
    <property type="match status" value="1"/>
</dbReference>
<feature type="transmembrane region" description="Helical" evidence="12">
    <location>
        <begin position="1228"/>
        <end position="1248"/>
    </location>
</feature>
<keyword evidence="8 12" id="KW-1278">Translocase</keyword>
<feature type="compositionally biased region" description="Polar residues" evidence="13">
    <location>
        <begin position="853"/>
        <end position="866"/>
    </location>
</feature>
<evidence type="ECO:0000256" key="11">
    <source>
        <dbReference type="ARBA" id="ARBA00034036"/>
    </source>
</evidence>
<evidence type="ECO:0000256" key="13">
    <source>
        <dbReference type="SAM" id="MobiDB-lite"/>
    </source>
</evidence>
<keyword evidence="9 12" id="KW-1133">Transmembrane helix</keyword>
<dbReference type="PANTHER" id="PTHR24092">
    <property type="entry name" value="PROBABLE PHOSPHOLIPID-TRANSPORTING ATPASE"/>
    <property type="match status" value="1"/>
</dbReference>
<evidence type="ECO:0000256" key="5">
    <source>
        <dbReference type="ARBA" id="ARBA00022741"/>
    </source>
</evidence>
<keyword evidence="6 12" id="KW-0067">ATP-binding</keyword>
<feature type="transmembrane region" description="Helical" evidence="12">
    <location>
        <begin position="1160"/>
        <end position="1177"/>
    </location>
</feature>
<feature type="transmembrane region" description="Helical" evidence="12">
    <location>
        <begin position="1121"/>
        <end position="1140"/>
    </location>
</feature>
<evidence type="ECO:0000256" key="3">
    <source>
        <dbReference type="ARBA" id="ARBA00022692"/>
    </source>
</evidence>
<reference evidence="16" key="1">
    <citation type="submission" date="2024-02" db="EMBL/GenBank/DDBJ databases">
        <authorList>
            <consortium name="ELIXIR-Norway"/>
            <consortium name="Elixir Norway"/>
        </authorList>
    </citation>
    <scope>NUCLEOTIDE SEQUENCE</scope>
</reference>
<keyword evidence="5 12" id="KW-0547">Nucleotide-binding</keyword>
<organism evidence="16 17">
    <name type="scientific">Sphagnum troendelagicum</name>
    <dbReference type="NCBI Taxonomy" id="128251"/>
    <lineage>
        <taxon>Eukaryota</taxon>
        <taxon>Viridiplantae</taxon>
        <taxon>Streptophyta</taxon>
        <taxon>Embryophyta</taxon>
        <taxon>Bryophyta</taxon>
        <taxon>Sphagnophytina</taxon>
        <taxon>Sphagnopsida</taxon>
        <taxon>Sphagnales</taxon>
        <taxon>Sphagnaceae</taxon>
        <taxon>Sphagnum</taxon>
    </lineage>
</organism>
<evidence type="ECO:0000256" key="10">
    <source>
        <dbReference type="ARBA" id="ARBA00023136"/>
    </source>
</evidence>
<evidence type="ECO:0000256" key="12">
    <source>
        <dbReference type="RuleBase" id="RU362033"/>
    </source>
</evidence>
<feature type="transmembrane region" description="Helical" evidence="12">
    <location>
        <begin position="1035"/>
        <end position="1056"/>
    </location>
</feature>
<dbReference type="PROSITE" id="PS00154">
    <property type="entry name" value="ATPASE_E1_E2"/>
    <property type="match status" value="1"/>
</dbReference>
<evidence type="ECO:0000313" key="16">
    <source>
        <dbReference type="EMBL" id="CAK9223113.1"/>
    </source>
</evidence>
<dbReference type="Pfam" id="PF16209">
    <property type="entry name" value="PhoLip_ATPase_N"/>
    <property type="match status" value="1"/>
</dbReference>
<evidence type="ECO:0000259" key="14">
    <source>
        <dbReference type="Pfam" id="PF16209"/>
    </source>
</evidence>
<feature type="region of interest" description="Disordered" evidence="13">
    <location>
        <begin position="848"/>
        <end position="868"/>
    </location>
</feature>
<comment type="similarity">
    <text evidence="2 12">Belongs to the cation transport ATPase (P-type) (TC 3.A.3) family. Type IV subfamily.</text>
</comment>
<dbReference type="InterPro" id="IPR001757">
    <property type="entry name" value="P_typ_ATPase"/>
</dbReference>
<evidence type="ECO:0000256" key="1">
    <source>
        <dbReference type="ARBA" id="ARBA00004141"/>
    </source>
</evidence>
<dbReference type="InterPro" id="IPR044492">
    <property type="entry name" value="P_typ_ATPase_HD_dom"/>
</dbReference>
<dbReference type="SFLD" id="SFLDF00027">
    <property type="entry name" value="p-type_atpase"/>
    <property type="match status" value="1"/>
</dbReference>
<keyword evidence="7 12" id="KW-0460">Magnesium</keyword>
<comment type="catalytic activity">
    <reaction evidence="11 12">
        <text>ATP + H2O + phospholipidSide 1 = ADP + phosphate + phospholipidSide 2.</text>
        <dbReference type="EC" id="7.6.2.1"/>
    </reaction>
</comment>
<dbReference type="PRINTS" id="PR00119">
    <property type="entry name" value="CATATPASE"/>
</dbReference>
<dbReference type="Proteomes" id="UP001497512">
    <property type="component" value="Chromosome 4"/>
</dbReference>
<protein>
    <recommendedName>
        <fullName evidence="12">Phospholipid-transporting ATPase</fullName>
        <ecNumber evidence="12">7.6.2.1</ecNumber>
    </recommendedName>
</protein>
<dbReference type="EC" id="7.6.2.1" evidence="12"/>
<feature type="domain" description="P-type ATPase C-terminal" evidence="15">
    <location>
        <begin position="1007"/>
        <end position="1258"/>
    </location>
</feature>
<name>A0ABP0UJL5_9BRYO</name>
<evidence type="ECO:0000259" key="15">
    <source>
        <dbReference type="Pfam" id="PF16212"/>
    </source>
</evidence>
<dbReference type="InterPro" id="IPR006539">
    <property type="entry name" value="P-type_ATPase_IV"/>
</dbReference>
<keyword evidence="3 12" id="KW-0812">Transmembrane</keyword>
<dbReference type="Gene3D" id="3.40.1110.10">
    <property type="entry name" value="Calcium-transporting ATPase, cytoplasmic domain N"/>
    <property type="match status" value="1"/>
</dbReference>
<evidence type="ECO:0000256" key="8">
    <source>
        <dbReference type="ARBA" id="ARBA00022967"/>
    </source>
</evidence>
<feature type="transmembrane region" description="Helical" evidence="12">
    <location>
        <begin position="302"/>
        <end position="325"/>
    </location>
</feature>
<dbReference type="InterPro" id="IPR036412">
    <property type="entry name" value="HAD-like_sf"/>
</dbReference>
<dbReference type="SUPFAM" id="SSF81653">
    <property type="entry name" value="Calcium ATPase, transduction domain A"/>
    <property type="match status" value="1"/>
</dbReference>
<evidence type="ECO:0000313" key="17">
    <source>
        <dbReference type="Proteomes" id="UP001497512"/>
    </source>
</evidence>
<evidence type="ECO:0000256" key="2">
    <source>
        <dbReference type="ARBA" id="ARBA00008109"/>
    </source>
</evidence>
<dbReference type="NCBIfam" id="TIGR01494">
    <property type="entry name" value="ATPase_P-type"/>
    <property type="match status" value="1"/>
</dbReference>
<dbReference type="InterPro" id="IPR018303">
    <property type="entry name" value="ATPase_P-typ_P_site"/>
</dbReference>
<keyword evidence="4" id="KW-0479">Metal-binding</keyword>
<dbReference type="InterPro" id="IPR032630">
    <property type="entry name" value="P_typ_ATPase_c"/>
</dbReference>
<dbReference type="NCBIfam" id="TIGR01652">
    <property type="entry name" value="ATPase-Plipid"/>
    <property type="match status" value="1"/>
</dbReference>
<dbReference type="SUPFAM" id="SSF81665">
    <property type="entry name" value="Calcium ATPase, transmembrane domain M"/>
    <property type="match status" value="1"/>
</dbReference>
<proteinExistence type="inferred from homology"/>
<dbReference type="SUPFAM" id="SSF81660">
    <property type="entry name" value="Metal cation-transporting ATPase, ATP-binding domain N"/>
    <property type="match status" value="1"/>
</dbReference>
<comment type="subcellular location">
    <subcellularLocation>
        <location evidence="1 12">Membrane</location>
        <topology evidence="1 12">Multi-pass membrane protein</topology>
    </subcellularLocation>
</comment>
<evidence type="ECO:0000256" key="4">
    <source>
        <dbReference type="ARBA" id="ARBA00022723"/>
    </source>
</evidence>
<dbReference type="Gene3D" id="3.40.50.1000">
    <property type="entry name" value="HAD superfamily/HAD-like"/>
    <property type="match status" value="2"/>
</dbReference>
<gene>
    <name evidence="16" type="ORF">CSSPTR1EN2_LOCUS16669</name>
</gene>
<feature type="transmembrane region" description="Helical" evidence="12">
    <location>
        <begin position="1071"/>
        <end position="1091"/>
    </location>
</feature>
<dbReference type="InterPro" id="IPR023299">
    <property type="entry name" value="ATPase_P-typ_cyto_dom_N"/>
</dbReference>